<evidence type="ECO:0000256" key="2">
    <source>
        <dbReference type="ARBA" id="ARBA00022723"/>
    </source>
</evidence>
<dbReference type="Gene3D" id="1.20.120.50">
    <property type="entry name" value="Hemerythrin-like"/>
    <property type="match status" value="1"/>
</dbReference>
<name>A0A212JUX4_9DELT</name>
<organism evidence="4">
    <name type="scientific">uncultured delta proteobacterium</name>
    <dbReference type="NCBI Taxonomy" id="34034"/>
    <lineage>
        <taxon>Bacteria</taxon>
        <taxon>Deltaproteobacteria</taxon>
        <taxon>environmental samples</taxon>
    </lineage>
</organism>
<dbReference type="SUPFAM" id="SSF47188">
    <property type="entry name" value="Hemerythrin-like"/>
    <property type="match status" value="1"/>
</dbReference>
<reference evidence="4" key="1">
    <citation type="submission" date="2016-04" db="EMBL/GenBank/DDBJ databases">
        <authorList>
            <person name="Evans L.H."/>
            <person name="Alamgir A."/>
            <person name="Owens N."/>
            <person name="Weber N.D."/>
            <person name="Virtaneva K."/>
            <person name="Barbian K."/>
            <person name="Babar A."/>
            <person name="Rosenke K."/>
        </authorList>
    </citation>
    <scope>NUCLEOTIDE SEQUENCE</scope>
    <source>
        <strain evidence="4">86</strain>
    </source>
</reference>
<dbReference type="GO" id="GO:0046872">
    <property type="term" value="F:metal ion binding"/>
    <property type="evidence" value="ECO:0007669"/>
    <property type="project" value="UniProtKB-KW"/>
</dbReference>
<keyword evidence="3" id="KW-0408">Iron</keyword>
<comment type="similarity">
    <text evidence="1">Belongs to the hemerythrin family.</text>
</comment>
<evidence type="ECO:0000256" key="3">
    <source>
        <dbReference type="ARBA" id="ARBA00023004"/>
    </source>
</evidence>
<evidence type="ECO:0000313" key="4">
    <source>
        <dbReference type="EMBL" id="SBW03197.1"/>
    </source>
</evidence>
<dbReference type="EMBL" id="FLUQ01000002">
    <property type="protein sequence ID" value="SBW03197.1"/>
    <property type="molecule type" value="Genomic_DNA"/>
</dbReference>
<evidence type="ECO:0000256" key="1">
    <source>
        <dbReference type="ARBA" id="ARBA00010587"/>
    </source>
</evidence>
<proteinExistence type="inferred from homology"/>
<dbReference type="AlphaFoldDB" id="A0A212JUX4"/>
<keyword evidence="2" id="KW-0479">Metal-binding</keyword>
<accession>A0A212JUX4</accession>
<sequence>MVNKKYAGNHNMMNDRDDACDMMLIFREKYETGISIIDDQHKGLMGAINTLLYHMRRHDRGAVALPALLAFRSYAGIHCCTEKMVLEFNEPGYAALYDMQHEELRAYLLKAESLFHLDTYPQHFLLYLKAWWLAHLDNHREFFMPVEESGNIPQLLAGTWVDKGGIGSRKPRMV</sequence>
<protein>
    <recommendedName>
        <fullName evidence="5">Hemerythrin-like metal-binding protein</fullName>
    </recommendedName>
</protein>
<dbReference type="InterPro" id="IPR035938">
    <property type="entry name" value="Hemerythrin-like_sf"/>
</dbReference>
<gene>
    <name evidence="4" type="ORF">KL86DPRO_20102</name>
</gene>
<evidence type="ECO:0008006" key="5">
    <source>
        <dbReference type="Google" id="ProtNLM"/>
    </source>
</evidence>